<dbReference type="EMBL" id="NAJL01000052">
    <property type="protein sequence ID" value="TKA23678.1"/>
    <property type="molecule type" value="Genomic_DNA"/>
</dbReference>
<dbReference type="Proteomes" id="UP000308549">
    <property type="component" value="Unassembled WGS sequence"/>
</dbReference>
<reference evidence="2 3" key="1">
    <citation type="submission" date="2017-03" db="EMBL/GenBank/DDBJ databases">
        <title>Genomes of endolithic fungi from Antarctica.</title>
        <authorList>
            <person name="Coleine C."/>
            <person name="Masonjones S."/>
            <person name="Stajich J.E."/>
        </authorList>
    </citation>
    <scope>NUCLEOTIDE SEQUENCE [LARGE SCALE GENOMIC DNA]</scope>
    <source>
        <strain evidence="2 3">CCFEE 6315</strain>
    </source>
</reference>
<organism evidence="2 3">
    <name type="scientific">Salinomyces thailandicus</name>
    <dbReference type="NCBI Taxonomy" id="706561"/>
    <lineage>
        <taxon>Eukaryota</taxon>
        <taxon>Fungi</taxon>
        <taxon>Dikarya</taxon>
        <taxon>Ascomycota</taxon>
        <taxon>Pezizomycotina</taxon>
        <taxon>Dothideomycetes</taxon>
        <taxon>Dothideomycetidae</taxon>
        <taxon>Mycosphaerellales</taxon>
        <taxon>Teratosphaeriaceae</taxon>
        <taxon>Salinomyces</taxon>
    </lineage>
</organism>
<comment type="caution">
    <text evidence="2">The sequence shown here is derived from an EMBL/GenBank/DDBJ whole genome shotgun (WGS) entry which is preliminary data.</text>
</comment>
<feature type="compositionally biased region" description="Low complexity" evidence="1">
    <location>
        <begin position="76"/>
        <end position="94"/>
    </location>
</feature>
<protein>
    <submittedName>
        <fullName evidence="2">Uncharacterized protein</fullName>
    </submittedName>
</protein>
<feature type="region of interest" description="Disordered" evidence="1">
    <location>
        <begin position="631"/>
        <end position="699"/>
    </location>
</feature>
<feature type="compositionally biased region" description="Polar residues" evidence="1">
    <location>
        <begin position="278"/>
        <end position="290"/>
    </location>
</feature>
<gene>
    <name evidence="2" type="ORF">B0A50_06514</name>
</gene>
<dbReference type="AlphaFoldDB" id="A0A4U0TNT6"/>
<feature type="compositionally biased region" description="Polar residues" evidence="1">
    <location>
        <begin position="580"/>
        <end position="595"/>
    </location>
</feature>
<accession>A0A4U0TNT6</accession>
<name>A0A4U0TNT6_9PEZI</name>
<feature type="region of interest" description="Disordered" evidence="1">
    <location>
        <begin position="580"/>
        <end position="618"/>
    </location>
</feature>
<feature type="compositionally biased region" description="Polar residues" evidence="1">
    <location>
        <begin position="365"/>
        <end position="376"/>
    </location>
</feature>
<keyword evidence="3" id="KW-1185">Reference proteome</keyword>
<evidence type="ECO:0000313" key="3">
    <source>
        <dbReference type="Proteomes" id="UP000308549"/>
    </source>
</evidence>
<feature type="region of interest" description="Disordered" evidence="1">
    <location>
        <begin position="76"/>
        <end position="146"/>
    </location>
</feature>
<feature type="region of interest" description="Disordered" evidence="1">
    <location>
        <begin position="484"/>
        <end position="545"/>
    </location>
</feature>
<dbReference type="OrthoDB" id="10251048at2759"/>
<feature type="region of interest" description="Disordered" evidence="1">
    <location>
        <begin position="1"/>
        <end position="40"/>
    </location>
</feature>
<feature type="compositionally biased region" description="Polar residues" evidence="1">
    <location>
        <begin position="643"/>
        <end position="654"/>
    </location>
</feature>
<evidence type="ECO:0000256" key="1">
    <source>
        <dbReference type="SAM" id="MobiDB-lite"/>
    </source>
</evidence>
<feature type="region of interest" description="Disordered" evidence="1">
    <location>
        <begin position="729"/>
        <end position="757"/>
    </location>
</feature>
<proteinExistence type="predicted"/>
<feature type="region of interest" description="Disordered" evidence="1">
    <location>
        <begin position="351"/>
        <end position="378"/>
    </location>
</feature>
<sequence length="880" mass="95665">MAASNTSLADAKLDRQVKRNQKAEATLSAPVSERQVSRGKNKAWKPFDFTAEVPRDDSGGVFLAHTDSRTNTFRSFTRESSLSRSVSSLSQRTTGTVQSEAEQDRQDSSFAEGGGFQLIKGRKSRKPNTPFDPQLSAYAAKPEEKQTTVEAVPDHKEIYNVFGNPPPPPAHLTSNPGSVNGQLQFIQHTNGDISAHQWSSTRFEWENIGGYSNLRKKIEGQLGSNRLKGETAYQTLQQNTLTYFRTIAKQKEANVMGLPFGPKEIYQLMPELRAAQAPTTTPEKSHTASGTYAPPPDLTIKHVADTATIPTGPRSHAVGNQTFSYETYPGYTGSYGGYAVNTAQQYGYGGPGWYQTPQSQHPDRYSSTQASGSSGMQDPFYSRVSGTTGSMYHGQHAVAPPTAERYVDYGGGGLGGYSRYVRPTTGSDGHGASNYDYHFPPPEAGIRTLQPQQSRAGIGFKGSEGAKVGLRGSAASYTFGDVFGEQKSTPGGEHRTWDHTQTTTAEQAFKPSSRFLTAERRSTDENTANGQRPKPTTPLSASRASMKDQLYKISDQAKERNLSQSDIRTVLYDPFRSQTATDTSTLSAAPPQQASPELKRTVANPSGIPPSSQKKPMEPLLTLDSTIGSSRVTSAQDAEHLRTSSTGRSSSIQIPSVDPSLAGSAFDVNTYSQSPTSKPPPSGDSKAIGDEQEKAEVKKTREAELREWWTNGTTFTRQQELYERISQAFQPSSSARTSNTDYSSQSPAPVSNPGSARTKNLCAAPLNSMTDPMTRLLIPVLENLSSYVQGPVEKRRDYFCPWVTPPDWAIDRSPSGNKSFYDDGVWGQPPARVGRDPRYRPLSAEGGLAGMKFGGFGSPQRVSGTGGGMPGVDRRFAFEW</sequence>
<feature type="compositionally biased region" description="Polar residues" evidence="1">
    <location>
        <begin position="667"/>
        <end position="676"/>
    </location>
</feature>
<evidence type="ECO:0000313" key="2">
    <source>
        <dbReference type="EMBL" id="TKA23678.1"/>
    </source>
</evidence>
<feature type="region of interest" description="Disordered" evidence="1">
    <location>
        <begin position="278"/>
        <end position="297"/>
    </location>
</feature>
<feature type="compositionally biased region" description="Basic and acidic residues" evidence="1">
    <location>
        <begin position="687"/>
        <end position="699"/>
    </location>
</feature>